<feature type="compositionally biased region" description="Basic and acidic residues" evidence="1">
    <location>
        <begin position="254"/>
        <end position="266"/>
    </location>
</feature>
<feature type="region of interest" description="Disordered" evidence="1">
    <location>
        <begin position="188"/>
        <end position="266"/>
    </location>
</feature>
<comment type="caution">
    <text evidence="4">The sequence shown here is derived from an EMBL/GenBank/DDBJ whole genome shotgun (WGS) entry which is preliminary data.</text>
</comment>
<feature type="domain" description="LysM" evidence="3">
    <location>
        <begin position="139"/>
        <end position="183"/>
    </location>
</feature>
<dbReference type="EMBL" id="RWIU01000003">
    <property type="protein sequence ID" value="RSK43633.1"/>
    <property type="molecule type" value="Genomic_DNA"/>
</dbReference>
<feature type="compositionally biased region" description="Low complexity" evidence="1">
    <location>
        <begin position="243"/>
        <end position="253"/>
    </location>
</feature>
<keyword evidence="2" id="KW-0732">Signal</keyword>
<dbReference type="Gene3D" id="2.40.40.10">
    <property type="entry name" value="RlpA-like domain"/>
    <property type="match status" value="1"/>
</dbReference>
<proteinExistence type="predicted"/>
<gene>
    <name evidence="4" type="ORF">EI293_12180</name>
</gene>
<dbReference type="Gene3D" id="3.10.350.10">
    <property type="entry name" value="LysM domain"/>
    <property type="match status" value="2"/>
</dbReference>
<dbReference type="InterPro" id="IPR036908">
    <property type="entry name" value="RlpA-like_sf"/>
</dbReference>
<dbReference type="OrthoDB" id="2149800at2"/>
<dbReference type="SUPFAM" id="SSF54106">
    <property type="entry name" value="LysM domain"/>
    <property type="match status" value="2"/>
</dbReference>
<evidence type="ECO:0000313" key="4">
    <source>
        <dbReference type="EMBL" id="RSK43633.1"/>
    </source>
</evidence>
<dbReference type="Pfam" id="PF01476">
    <property type="entry name" value="LysM"/>
    <property type="match status" value="2"/>
</dbReference>
<evidence type="ECO:0000259" key="3">
    <source>
        <dbReference type="PROSITE" id="PS51782"/>
    </source>
</evidence>
<keyword evidence="5" id="KW-1185">Reference proteome</keyword>
<reference evidence="4 5" key="1">
    <citation type="submission" date="2018-12" db="EMBL/GenBank/DDBJ databases">
        <authorList>
            <person name="Feng G."/>
            <person name="Zhu H."/>
        </authorList>
    </citation>
    <scope>NUCLEOTIDE SEQUENCE [LARGE SCALE GENOMIC DNA]</scope>
    <source>
        <strain evidence="4 5">LMG 26000</strain>
    </source>
</reference>
<dbReference type="Proteomes" id="UP000270291">
    <property type="component" value="Unassembled WGS sequence"/>
</dbReference>
<dbReference type="CDD" id="cd00118">
    <property type="entry name" value="LysM"/>
    <property type="match status" value="2"/>
</dbReference>
<feature type="compositionally biased region" description="Basic and acidic residues" evidence="1">
    <location>
        <begin position="220"/>
        <end position="241"/>
    </location>
</feature>
<dbReference type="GO" id="GO:0008932">
    <property type="term" value="F:lytic endotransglycosylase activity"/>
    <property type="evidence" value="ECO:0007669"/>
    <property type="project" value="TreeGrafter"/>
</dbReference>
<dbReference type="PANTHER" id="PTHR33734:SF22">
    <property type="entry name" value="MEMBRANE-BOUND LYTIC MUREIN TRANSGLYCOSYLASE D"/>
    <property type="match status" value="1"/>
</dbReference>
<feature type="signal peptide" evidence="2">
    <location>
        <begin position="1"/>
        <end position="40"/>
    </location>
</feature>
<dbReference type="SMART" id="SM00257">
    <property type="entry name" value="LysM"/>
    <property type="match status" value="2"/>
</dbReference>
<organism evidence="4 5">
    <name type="scientific">Hymenobacter perfusus</name>
    <dbReference type="NCBI Taxonomy" id="1236770"/>
    <lineage>
        <taxon>Bacteria</taxon>
        <taxon>Pseudomonadati</taxon>
        <taxon>Bacteroidota</taxon>
        <taxon>Cytophagia</taxon>
        <taxon>Cytophagales</taxon>
        <taxon>Hymenobacteraceae</taxon>
        <taxon>Hymenobacter</taxon>
    </lineage>
</organism>
<feature type="domain" description="LysM" evidence="3">
    <location>
        <begin position="62"/>
        <end position="105"/>
    </location>
</feature>
<name>A0A3R9NBY3_9BACT</name>
<protein>
    <submittedName>
        <fullName evidence="4">LysM peptidoglycan-binding domain-containing protein</fullName>
    </submittedName>
</protein>
<dbReference type="PROSITE" id="PS51782">
    <property type="entry name" value="LYSM"/>
    <property type="match status" value="2"/>
</dbReference>
<evidence type="ECO:0000313" key="5">
    <source>
        <dbReference type="Proteomes" id="UP000270291"/>
    </source>
</evidence>
<feature type="chain" id="PRO_5018721868" evidence="2">
    <location>
        <begin position="41"/>
        <end position="356"/>
    </location>
</feature>
<feature type="compositionally biased region" description="Low complexity" evidence="1">
    <location>
        <begin position="189"/>
        <end position="210"/>
    </location>
</feature>
<evidence type="ECO:0000256" key="2">
    <source>
        <dbReference type="SAM" id="SignalP"/>
    </source>
</evidence>
<sequence>MQGGRAHRGLPIAVFCLPNCMSRFPLLSAAFVFAGFSALAAPRPVAPPDSVGIEYRGNKMLIKHRVTPGETLYGLARRYKVPVEDIVEANSGQKGALVTGQVVLVPRNRVVLTQPAAPRATAAVPAATRALPTDARGNKVYKVEAGMTLFAIARRFQTTPAELARLNGFATTYNVRVGETVIVAAGSGPAAARPVATTTPAPTRAATPTTRPERDEEAEKDAREAREKEARERAARERARDSAMAPAVTPEAPATEKDRGPSRASEIVRRVSESGLATSIQTDASDKYLALHKTAPVGTIMQVRNIMNGQSVYVRVIGQLPDTGENTNILVRLSKKAVQRLATPDQRFRVETNYVP</sequence>
<accession>A0A3R9NBY3</accession>
<dbReference type="InterPro" id="IPR036779">
    <property type="entry name" value="LysM_dom_sf"/>
</dbReference>
<evidence type="ECO:0000256" key="1">
    <source>
        <dbReference type="SAM" id="MobiDB-lite"/>
    </source>
</evidence>
<dbReference type="InterPro" id="IPR018392">
    <property type="entry name" value="LysM"/>
</dbReference>
<dbReference type="PANTHER" id="PTHR33734">
    <property type="entry name" value="LYSM DOMAIN-CONTAINING GPI-ANCHORED PROTEIN 2"/>
    <property type="match status" value="1"/>
</dbReference>
<dbReference type="AlphaFoldDB" id="A0A3R9NBY3"/>